<dbReference type="AlphaFoldDB" id="A0A445CCP9"/>
<feature type="transmembrane region" description="Helical" evidence="1">
    <location>
        <begin position="47"/>
        <end position="70"/>
    </location>
</feature>
<accession>A0A445CCP9</accession>
<evidence type="ECO:0000256" key="1">
    <source>
        <dbReference type="SAM" id="Phobius"/>
    </source>
</evidence>
<keyword evidence="1" id="KW-0472">Membrane</keyword>
<gene>
    <name evidence="2" type="ORF">Ahy_A07g034626</name>
</gene>
<dbReference type="EMBL" id="SDMP01000007">
    <property type="protein sequence ID" value="RYR48591.1"/>
    <property type="molecule type" value="Genomic_DNA"/>
</dbReference>
<organism evidence="2 3">
    <name type="scientific">Arachis hypogaea</name>
    <name type="common">Peanut</name>
    <dbReference type="NCBI Taxonomy" id="3818"/>
    <lineage>
        <taxon>Eukaryota</taxon>
        <taxon>Viridiplantae</taxon>
        <taxon>Streptophyta</taxon>
        <taxon>Embryophyta</taxon>
        <taxon>Tracheophyta</taxon>
        <taxon>Spermatophyta</taxon>
        <taxon>Magnoliopsida</taxon>
        <taxon>eudicotyledons</taxon>
        <taxon>Gunneridae</taxon>
        <taxon>Pentapetalae</taxon>
        <taxon>rosids</taxon>
        <taxon>fabids</taxon>
        <taxon>Fabales</taxon>
        <taxon>Fabaceae</taxon>
        <taxon>Papilionoideae</taxon>
        <taxon>50 kb inversion clade</taxon>
        <taxon>dalbergioids sensu lato</taxon>
        <taxon>Dalbergieae</taxon>
        <taxon>Pterocarpus clade</taxon>
        <taxon>Arachis</taxon>
    </lineage>
</organism>
<keyword evidence="1" id="KW-0812">Transmembrane</keyword>
<protein>
    <submittedName>
        <fullName evidence="2">Uncharacterized protein</fullName>
    </submittedName>
</protein>
<evidence type="ECO:0000313" key="2">
    <source>
        <dbReference type="EMBL" id="RYR48591.1"/>
    </source>
</evidence>
<keyword evidence="1" id="KW-1133">Transmembrane helix</keyword>
<sequence length="132" mass="14894">MHVTRDKKLSNDTRLLSKRKLCKRWSLLTFEIGIRVTIVIQRGIPVIIAWLASLGVIVMQDCKLLMYWALVPSAQHLDLKINKIRRFFNVDGGAFVVVKWSLKCLCGSYNPLVCAGNSGDYLPKSNEGCGNR</sequence>
<proteinExistence type="predicted"/>
<name>A0A445CCP9_ARAHY</name>
<keyword evidence="3" id="KW-1185">Reference proteome</keyword>
<dbReference type="Proteomes" id="UP000289738">
    <property type="component" value="Chromosome A07"/>
</dbReference>
<comment type="caution">
    <text evidence="2">The sequence shown here is derived from an EMBL/GenBank/DDBJ whole genome shotgun (WGS) entry which is preliminary data.</text>
</comment>
<evidence type="ECO:0000313" key="3">
    <source>
        <dbReference type="Proteomes" id="UP000289738"/>
    </source>
</evidence>
<reference evidence="2 3" key="1">
    <citation type="submission" date="2019-01" db="EMBL/GenBank/DDBJ databases">
        <title>Sequencing of cultivated peanut Arachis hypogaea provides insights into genome evolution and oil improvement.</title>
        <authorList>
            <person name="Chen X."/>
        </authorList>
    </citation>
    <scope>NUCLEOTIDE SEQUENCE [LARGE SCALE GENOMIC DNA]</scope>
    <source>
        <strain evidence="3">cv. Fuhuasheng</strain>
        <tissue evidence="2">Leaves</tissue>
    </source>
</reference>